<proteinExistence type="predicted"/>
<evidence type="ECO:0000313" key="2">
    <source>
        <dbReference type="EMBL" id="GEK20170.1"/>
    </source>
</evidence>
<reference evidence="2 3" key="1">
    <citation type="submission" date="2019-07" db="EMBL/GenBank/DDBJ databases">
        <title>Whole genome shotgun sequence of Cellulomonas xylanilytica NBRC 101102.</title>
        <authorList>
            <person name="Hosoyama A."/>
            <person name="Uohara A."/>
            <person name="Ohji S."/>
            <person name="Ichikawa N."/>
        </authorList>
    </citation>
    <scope>NUCLEOTIDE SEQUENCE [LARGE SCALE GENOMIC DNA]</scope>
    <source>
        <strain evidence="2 3">NBRC 101102</strain>
    </source>
</reference>
<dbReference type="Pfam" id="PF13768">
    <property type="entry name" value="VWA_3"/>
    <property type="match status" value="1"/>
</dbReference>
<comment type="caution">
    <text evidence="2">The sequence shown here is derived from an EMBL/GenBank/DDBJ whole genome shotgun (WGS) entry which is preliminary data.</text>
</comment>
<dbReference type="Pfam" id="PF18571">
    <property type="entry name" value="VWA_3_C"/>
    <property type="match status" value="1"/>
</dbReference>
<dbReference type="PROSITE" id="PS50234">
    <property type="entry name" value="VWFA"/>
    <property type="match status" value="1"/>
</dbReference>
<accession>A0A510V4G6</accession>
<name>A0A510V4G6_9CELL</name>
<dbReference type="CDD" id="cd00198">
    <property type="entry name" value="vWFA"/>
    <property type="match status" value="1"/>
</dbReference>
<dbReference type="InterPro" id="IPR002035">
    <property type="entry name" value="VWF_A"/>
</dbReference>
<feature type="domain" description="VWFA" evidence="1">
    <location>
        <begin position="43"/>
        <end position="228"/>
    </location>
</feature>
<dbReference type="AlphaFoldDB" id="A0A510V4G6"/>
<organism evidence="2 3">
    <name type="scientific">Cellulomonas xylanilytica</name>
    <dbReference type="NCBI Taxonomy" id="233583"/>
    <lineage>
        <taxon>Bacteria</taxon>
        <taxon>Bacillati</taxon>
        <taxon>Actinomycetota</taxon>
        <taxon>Actinomycetes</taxon>
        <taxon>Micrococcales</taxon>
        <taxon>Cellulomonadaceae</taxon>
        <taxon>Cellulomonas</taxon>
    </lineage>
</organism>
<sequence length="425" mass="45048">MADFRTEVFQNEFLSDGATDVHAIVTVTSSGAGTAATSSGGVAEIVIIDTSGSMSGPNIDAAKYAAQVAVDQIADGTWFSIIGGSHVANRAFPYPNAPVAIVQMEPGAREEAKRAISYMRPSGGTAMSTWLRLADAIFAEVPQVAQKHAILLTDGRNESEPRAELSSAIYDVTGHFQCDARGVGSSWEVAELREIATALLGTVDLIRNPADIAADFKALVAESMSKGVADAELRVWAPQGAQVLFVRRVAPTVEDLTSRRTEVNALTGAYPTGAWGDESRDYHVAVRVPSKPVGSEQLAARVQIAVGGDVLASGLVKARWSDDSSLTARINPEVAHYTGQAELASVIQEGLAAKASGDEATATVKLGRAVQLAAETGNEEATSRLRRVVEIDDEEQGTVRLKRNTDKLDEMALDTASTKTTRVRR</sequence>
<dbReference type="Gene3D" id="3.40.50.410">
    <property type="entry name" value="von Willebrand factor, type A domain"/>
    <property type="match status" value="1"/>
</dbReference>
<dbReference type="InterPro" id="IPR041176">
    <property type="entry name" value="VWA_3_C"/>
</dbReference>
<dbReference type="Proteomes" id="UP000321118">
    <property type="component" value="Unassembled WGS sequence"/>
</dbReference>
<dbReference type="SUPFAM" id="SSF53300">
    <property type="entry name" value="vWA-like"/>
    <property type="match status" value="1"/>
</dbReference>
<dbReference type="OrthoDB" id="568872at2"/>
<dbReference type="EMBL" id="BJUB01000002">
    <property type="protein sequence ID" value="GEK20170.1"/>
    <property type="molecule type" value="Genomic_DNA"/>
</dbReference>
<dbReference type="RefSeq" id="WP_146925676.1">
    <property type="nucleotide sequence ID" value="NZ_BJUB01000002.1"/>
</dbReference>
<dbReference type="Gene3D" id="1.20.120.1690">
    <property type="match status" value="1"/>
</dbReference>
<dbReference type="InterPro" id="IPR036465">
    <property type="entry name" value="vWFA_dom_sf"/>
</dbReference>
<evidence type="ECO:0000259" key="1">
    <source>
        <dbReference type="PROSITE" id="PS50234"/>
    </source>
</evidence>
<gene>
    <name evidence="2" type="ORF">CXY01_06900</name>
</gene>
<evidence type="ECO:0000313" key="3">
    <source>
        <dbReference type="Proteomes" id="UP000321118"/>
    </source>
</evidence>
<dbReference type="SMART" id="SM00327">
    <property type="entry name" value="VWA"/>
    <property type="match status" value="1"/>
</dbReference>
<dbReference type="Gene3D" id="2.60.40.3670">
    <property type="match status" value="1"/>
</dbReference>
<protein>
    <submittedName>
        <fullName evidence="2">VWA domain-containing protein</fullName>
    </submittedName>
</protein>
<keyword evidence="3" id="KW-1185">Reference proteome</keyword>